<feature type="compositionally biased region" description="Basic and acidic residues" evidence="1">
    <location>
        <begin position="234"/>
        <end position="244"/>
    </location>
</feature>
<feature type="region of interest" description="Disordered" evidence="1">
    <location>
        <begin position="231"/>
        <end position="308"/>
    </location>
</feature>
<accession>A0AA38RN47</accession>
<dbReference type="EMBL" id="JANBVO010000023">
    <property type="protein sequence ID" value="KAJ9142203.1"/>
    <property type="molecule type" value="Genomic_DNA"/>
</dbReference>
<proteinExistence type="predicted"/>
<keyword evidence="3" id="KW-1185">Reference proteome</keyword>
<feature type="compositionally biased region" description="Basic residues" evidence="1">
    <location>
        <begin position="272"/>
        <end position="286"/>
    </location>
</feature>
<name>A0AA38RN47_9PEZI</name>
<evidence type="ECO:0000256" key="1">
    <source>
        <dbReference type="SAM" id="MobiDB-lite"/>
    </source>
</evidence>
<protein>
    <submittedName>
        <fullName evidence="2">Uncharacterized protein</fullName>
    </submittedName>
</protein>
<dbReference type="Proteomes" id="UP001174694">
    <property type="component" value="Unassembled WGS sequence"/>
</dbReference>
<gene>
    <name evidence="2" type="ORF">NKR23_g7353</name>
</gene>
<dbReference type="AlphaFoldDB" id="A0AA38RN47"/>
<sequence>MIRERGRTVELLDGFQGVAYPAGASADRYYQGLPHDTAQVSPRTIPPEHFDQGYHPGSFSSPRIIEVEDDEDYVGIEQPARRPNPTVTNIAATPGLHTPAPPYPLPPPGAGGPAMAYTFLGVGYAGTGGGNSFEPGPYSRTEPAPQPVGVKHQIESGDESATDGSLIDVKPVLRDVISLSSGSSASLYPAASEAVSIDGTYIIRAVHDACLGATQRHLRALRTNWHVRTCSPYDDAHDRRRRGDGSLGGAYRSERTTASRFSPYARDVSSFSRHRNANNHGPARRRASSDPGRMAWSNTGDGLHGWQAANPEAQVGGAEELEEEEDWISRCRRRGGHPAVPIPEPTRSLLANAHAICGVAWRRAARDRLDVLGAERDALAAMTALVEWAERVALAAVTAEGEDGSGGRGGGVGGGEGKEAVEDLVREVLTAGTALCEWLRDEGALREIADVELEVGFP</sequence>
<comment type="caution">
    <text evidence="2">The sequence shown here is derived from an EMBL/GenBank/DDBJ whole genome shotgun (WGS) entry which is preliminary data.</text>
</comment>
<evidence type="ECO:0000313" key="2">
    <source>
        <dbReference type="EMBL" id="KAJ9142203.1"/>
    </source>
</evidence>
<evidence type="ECO:0000313" key="3">
    <source>
        <dbReference type="Proteomes" id="UP001174694"/>
    </source>
</evidence>
<organism evidence="2 3">
    <name type="scientific">Pleurostoma richardsiae</name>
    <dbReference type="NCBI Taxonomy" id="41990"/>
    <lineage>
        <taxon>Eukaryota</taxon>
        <taxon>Fungi</taxon>
        <taxon>Dikarya</taxon>
        <taxon>Ascomycota</taxon>
        <taxon>Pezizomycotina</taxon>
        <taxon>Sordariomycetes</taxon>
        <taxon>Sordariomycetidae</taxon>
        <taxon>Calosphaeriales</taxon>
        <taxon>Pleurostomataceae</taxon>
        <taxon>Pleurostoma</taxon>
    </lineage>
</organism>
<reference evidence="2" key="1">
    <citation type="submission" date="2022-07" db="EMBL/GenBank/DDBJ databases">
        <title>Fungi with potential for degradation of polypropylene.</title>
        <authorList>
            <person name="Gostincar C."/>
        </authorList>
    </citation>
    <scope>NUCLEOTIDE SEQUENCE</scope>
    <source>
        <strain evidence="2">EXF-13308</strain>
    </source>
</reference>